<dbReference type="RefSeq" id="WP_108778274.1">
    <property type="nucleotide sequence ID" value="NZ_CP029186.1"/>
</dbReference>
<dbReference type="Gene3D" id="3.40.33.10">
    <property type="entry name" value="CAP"/>
    <property type="match status" value="1"/>
</dbReference>
<dbReference type="InterPro" id="IPR035940">
    <property type="entry name" value="CAP_sf"/>
</dbReference>
<gene>
    <name evidence="1" type="ORF">HYN59_10830</name>
</gene>
<accession>A0A2S1QYX1</accession>
<proteinExistence type="predicted"/>
<protein>
    <submittedName>
        <fullName evidence="1">Uncharacterized protein</fullName>
    </submittedName>
</protein>
<dbReference type="EMBL" id="CP029186">
    <property type="protein sequence ID" value="AWH85572.1"/>
    <property type="molecule type" value="Genomic_DNA"/>
</dbReference>
<evidence type="ECO:0000313" key="2">
    <source>
        <dbReference type="Proteomes" id="UP000244929"/>
    </source>
</evidence>
<keyword evidence="2" id="KW-1185">Reference proteome</keyword>
<organism evidence="1 2">
    <name type="scientific">Flavobacterium album</name>
    <dbReference type="NCBI Taxonomy" id="2175091"/>
    <lineage>
        <taxon>Bacteria</taxon>
        <taxon>Pseudomonadati</taxon>
        <taxon>Bacteroidota</taxon>
        <taxon>Flavobacteriia</taxon>
        <taxon>Flavobacteriales</taxon>
        <taxon>Flavobacteriaceae</taxon>
        <taxon>Flavobacterium</taxon>
    </lineage>
</organism>
<dbReference type="OrthoDB" id="5701146at2"/>
<reference evidence="1 2" key="1">
    <citation type="submission" date="2018-04" db="EMBL/GenBank/DDBJ databases">
        <title>Genome sequencing of Flavobacterium sp. HYN0059.</title>
        <authorList>
            <person name="Yi H."/>
            <person name="Baek C."/>
        </authorList>
    </citation>
    <scope>NUCLEOTIDE SEQUENCE [LARGE SCALE GENOMIC DNA]</scope>
    <source>
        <strain evidence="1 2">HYN0059</strain>
    </source>
</reference>
<name>A0A2S1QYX1_9FLAO</name>
<dbReference type="Proteomes" id="UP000244929">
    <property type="component" value="Chromosome"/>
</dbReference>
<evidence type="ECO:0000313" key="1">
    <source>
        <dbReference type="EMBL" id="AWH85572.1"/>
    </source>
</evidence>
<dbReference type="AlphaFoldDB" id="A0A2S1QYX1"/>
<dbReference type="KEGG" id="falb:HYN59_10830"/>
<sequence length="145" mass="16924">MKIELKNGMGGLLFGMKEKDVKALYGEPDRKYKDEDTNVVYVYNDKKLRLTFYQDEDFRLGYLITANPNAELFSGKVIGEKWKQVEKQLEGKGIKSFEKENFDTVDNHFNEANWVIFQTEFGEVVKIEMGAIINAKDEFDWKFKG</sequence>